<dbReference type="AlphaFoldDB" id="A0A9N8Z0L6"/>
<proteinExistence type="inferred from homology"/>
<keyword evidence="3 6" id="KW-0812">Transmembrane</keyword>
<evidence type="ECO:0000313" key="7">
    <source>
        <dbReference type="EMBL" id="CAG8460285.1"/>
    </source>
</evidence>
<dbReference type="EMBL" id="CAJVPL010000176">
    <property type="protein sequence ID" value="CAG8460285.1"/>
    <property type="molecule type" value="Genomic_DNA"/>
</dbReference>
<evidence type="ECO:0000256" key="2">
    <source>
        <dbReference type="ARBA" id="ARBA00007049"/>
    </source>
</evidence>
<dbReference type="Proteomes" id="UP000789831">
    <property type="component" value="Unassembled WGS sequence"/>
</dbReference>
<organism evidence="7 8">
    <name type="scientific">Ambispora gerdemannii</name>
    <dbReference type="NCBI Taxonomy" id="144530"/>
    <lineage>
        <taxon>Eukaryota</taxon>
        <taxon>Fungi</taxon>
        <taxon>Fungi incertae sedis</taxon>
        <taxon>Mucoromycota</taxon>
        <taxon>Glomeromycotina</taxon>
        <taxon>Glomeromycetes</taxon>
        <taxon>Archaeosporales</taxon>
        <taxon>Ambisporaceae</taxon>
        <taxon>Ambispora</taxon>
    </lineage>
</organism>
<reference evidence="7" key="1">
    <citation type="submission" date="2021-06" db="EMBL/GenBank/DDBJ databases">
        <authorList>
            <person name="Kallberg Y."/>
            <person name="Tangrot J."/>
            <person name="Rosling A."/>
        </authorList>
    </citation>
    <scope>NUCLEOTIDE SEQUENCE</scope>
    <source>
        <strain evidence="7">MT106</strain>
    </source>
</reference>
<dbReference type="GO" id="GO:0005384">
    <property type="term" value="F:manganese ion transmembrane transporter activity"/>
    <property type="evidence" value="ECO:0007669"/>
    <property type="project" value="InterPro"/>
</dbReference>
<name>A0A9N8Z0L6_9GLOM</name>
<feature type="transmembrane region" description="Helical" evidence="6">
    <location>
        <begin position="163"/>
        <end position="186"/>
    </location>
</feature>
<dbReference type="Pfam" id="PF01988">
    <property type="entry name" value="VIT1"/>
    <property type="match status" value="1"/>
</dbReference>
<evidence type="ECO:0000256" key="3">
    <source>
        <dbReference type="ARBA" id="ARBA00022692"/>
    </source>
</evidence>
<dbReference type="CDD" id="cd02435">
    <property type="entry name" value="CCC1"/>
    <property type="match status" value="1"/>
</dbReference>
<sequence>MAQAAIQMLAPHNKHSLPPCQHLEQHFDSPEVIRDIVIGLSDGLTVPFALAAGLSSLGNPNLVVTAGLAELLSGAISMGLGGYLAARSEADHYDTERKREEREVVDCLEDEIDEIVEILEPYGLDRDSLGPVIEKLKNNPEKFVDFMMKFELNLEKPDPKRSWISAITIGLSYFIGGLIPLIPYFMVQDAMSGFWISIVVTVLCLMLFGYAKSYFIAPDKALMAALQTAMVGILAAGSAFGLVRLIENNQYEIKS</sequence>
<keyword evidence="5 6" id="KW-0472">Membrane</keyword>
<dbReference type="InterPro" id="IPR008217">
    <property type="entry name" value="Ccc1_fam"/>
</dbReference>
<dbReference type="OrthoDB" id="73465at2759"/>
<dbReference type="GO" id="GO:0030026">
    <property type="term" value="P:intracellular manganese ion homeostasis"/>
    <property type="evidence" value="ECO:0007669"/>
    <property type="project" value="InterPro"/>
</dbReference>
<comment type="caution">
    <text evidence="7">The sequence shown here is derived from an EMBL/GenBank/DDBJ whole genome shotgun (WGS) entry which is preliminary data.</text>
</comment>
<accession>A0A9N8Z0L6</accession>
<keyword evidence="8" id="KW-1185">Reference proteome</keyword>
<gene>
    <name evidence="7" type="ORF">AGERDE_LOCUS2215</name>
</gene>
<evidence type="ECO:0000256" key="4">
    <source>
        <dbReference type="ARBA" id="ARBA00022989"/>
    </source>
</evidence>
<protein>
    <submittedName>
        <fullName evidence="7">5162_t:CDS:1</fullName>
    </submittedName>
</protein>
<evidence type="ECO:0000256" key="5">
    <source>
        <dbReference type="ARBA" id="ARBA00023136"/>
    </source>
</evidence>
<dbReference type="GO" id="GO:0012505">
    <property type="term" value="C:endomembrane system"/>
    <property type="evidence" value="ECO:0007669"/>
    <property type="project" value="UniProtKB-SubCell"/>
</dbReference>
<comment type="subcellular location">
    <subcellularLocation>
        <location evidence="1">Endomembrane system</location>
        <topology evidence="1">Multi-pass membrane protein</topology>
    </subcellularLocation>
</comment>
<evidence type="ECO:0000313" key="8">
    <source>
        <dbReference type="Proteomes" id="UP000789831"/>
    </source>
</evidence>
<keyword evidence="4 6" id="KW-1133">Transmembrane helix</keyword>
<evidence type="ECO:0000256" key="6">
    <source>
        <dbReference type="SAM" id="Phobius"/>
    </source>
</evidence>
<dbReference type="PANTHER" id="PTHR31851">
    <property type="entry name" value="FE(2+)/MN(2+) TRANSPORTER PCL1"/>
    <property type="match status" value="1"/>
</dbReference>
<feature type="transmembrane region" description="Helical" evidence="6">
    <location>
        <begin position="222"/>
        <end position="246"/>
    </location>
</feature>
<evidence type="ECO:0000256" key="1">
    <source>
        <dbReference type="ARBA" id="ARBA00004127"/>
    </source>
</evidence>
<comment type="similarity">
    <text evidence="2">Belongs to the CCC1 family.</text>
</comment>
<feature type="transmembrane region" description="Helical" evidence="6">
    <location>
        <begin position="192"/>
        <end position="210"/>
    </location>
</feature>